<comment type="function">
    <text evidence="2">Catalyzes the dephosphorylation of D,L-glyceraldehyde 3-phosphate in vitro.</text>
</comment>
<comment type="caution">
    <text evidence="8">The sequence shown here is derived from an EMBL/GenBank/DDBJ whole genome shotgun (WGS) entry which is preliminary data.</text>
</comment>
<dbReference type="SUPFAM" id="SSF56784">
    <property type="entry name" value="HAD-like"/>
    <property type="match status" value="1"/>
</dbReference>
<dbReference type="Gene3D" id="1.10.150.520">
    <property type="match status" value="1"/>
</dbReference>
<dbReference type="SFLD" id="SFLDS00003">
    <property type="entry name" value="Haloacid_Dehalogenase"/>
    <property type="match status" value="1"/>
</dbReference>
<dbReference type="SFLD" id="SFLDG01129">
    <property type="entry name" value="C1.5:_HAD__Beta-PGM__Phosphata"/>
    <property type="match status" value="1"/>
</dbReference>
<evidence type="ECO:0000313" key="9">
    <source>
        <dbReference type="Proteomes" id="UP000565078"/>
    </source>
</evidence>
<comment type="cofactor">
    <cofactor evidence="1">
        <name>Mg(2+)</name>
        <dbReference type="ChEBI" id="CHEBI:18420"/>
    </cofactor>
</comment>
<reference evidence="9" key="1">
    <citation type="journal article" date="2020" name="bioRxiv">
        <title>A rank-normalized archaeal taxonomy based on genome phylogeny resolves widespread incomplete and uneven classifications.</title>
        <authorList>
            <person name="Rinke C."/>
            <person name="Chuvochina M."/>
            <person name="Mussig A.J."/>
            <person name="Chaumeil P.-A."/>
            <person name="Waite D.W."/>
            <person name="Whitman W.B."/>
            <person name="Parks D.H."/>
            <person name="Hugenholtz P."/>
        </authorList>
    </citation>
    <scope>NUCLEOTIDE SEQUENCE [LARGE SCALE GENOMIC DNA]</scope>
</reference>
<evidence type="ECO:0000256" key="4">
    <source>
        <dbReference type="ARBA" id="ARBA00019531"/>
    </source>
</evidence>
<dbReference type="InterPro" id="IPR011950">
    <property type="entry name" value="HAD-SF_hydro_IA_CTE7"/>
</dbReference>
<dbReference type="NCBIfam" id="TIGR01549">
    <property type="entry name" value="HAD-SF-IA-v1"/>
    <property type="match status" value="1"/>
</dbReference>
<evidence type="ECO:0000256" key="3">
    <source>
        <dbReference type="ARBA" id="ARBA00007958"/>
    </source>
</evidence>
<evidence type="ECO:0000256" key="7">
    <source>
        <dbReference type="ARBA" id="ARBA00022842"/>
    </source>
</evidence>
<keyword evidence="6 8" id="KW-0378">Hydrolase</keyword>
<dbReference type="SFLD" id="SFLDG01135">
    <property type="entry name" value="C1.5.6:_HAD__Beta-PGM__Phospha"/>
    <property type="match status" value="1"/>
</dbReference>
<dbReference type="PANTHER" id="PTHR46470">
    <property type="entry name" value="N-ACYLNEURAMINATE-9-PHOSPHATASE"/>
    <property type="match status" value="1"/>
</dbReference>
<dbReference type="GO" id="GO:0046872">
    <property type="term" value="F:metal ion binding"/>
    <property type="evidence" value="ECO:0007669"/>
    <property type="project" value="UniProtKB-KW"/>
</dbReference>
<dbReference type="PANTHER" id="PTHR46470:SF2">
    <property type="entry name" value="GLYCERALDEHYDE 3-PHOSPHATE PHOSPHATASE"/>
    <property type="match status" value="1"/>
</dbReference>
<dbReference type="InterPro" id="IPR051400">
    <property type="entry name" value="HAD-like_hydrolase"/>
</dbReference>
<accession>A0A7J4IW55</accession>
<name>A0A7J4IW55_9ARCH</name>
<dbReference type="InterPro" id="IPR023214">
    <property type="entry name" value="HAD_sf"/>
</dbReference>
<dbReference type="NCBIfam" id="TIGR01509">
    <property type="entry name" value="HAD-SF-IA-v3"/>
    <property type="match status" value="1"/>
</dbReference>
<sequence>MKAVIFDLDNTLIDFMRMKKISCEAAIAAMIDAGLQMDKDKAYKKLFELYGVHGIEHQEIFQEFLKKVSGKIDYRILSRGINAYRKMQVGYLEPYPHVRSTLIALKKKGLRLAIVSDAPKLKAWMRLTEMGIADFFDVVVTLDDTGKAKPHAMPFKAAVKELSCAPAEILFVGDNPARDIKGAKDAGMKTALAKYGQIFPANGISADYELNDIADLIKKT</sequence>
<proteinExistence type="inferred from homology"/>
<dbReference type="AlphaFoldDB" id="A0A7J4IW55"/>
<comment type="similarity">
    <text evidence="3">Belongs to the HAD-like hydrolase superfamily.</text>
</comment>
<evidence type="ECO:0000256" key="1">
    <source>
        <dbReference type="ARBA" id="ARBA00001946"/>
    </source>
</evidence>
<keyword evidence="7" id="KW-0460">Magnesium</keyword>
<dbReference type="Proteomes" id="UP000565078">
    <property type="component" value="Unassembled WGS sequence"/>
</dbReference>
<dbReference type="InterPro" id="IPR041492">
    <property type="entry name" value="HAD_2"/>
</dbReference>
<organism evidence="8 9">
    <name type="scientific">Candidatus Iainarchaeum sp</name>
    <dbReference type="NCBI Taxonomy" id="3101447"/>
    <lineage>
        <taxon>Archaea</taxon>
        <taxon>Candidatus Iainarchaeota</taxon>
        <taxon>Candidatus Iainarchaeia</taxon>
        <taxon>Candidatus Iainarchaeales</taxon>
        <taxon>Candidatus Iainarchaeaceae</taxon>
        <taxon>Candidatus Iainarchaeum</taxon>
    </lineage>
</organism>
<dbReference type="GO" id="GO:0044281">
    <property type="term" value="P:small molecule metabolic process"/>
    <property type="evidence" value="ECO:0007669"/>
    <property type="project" value="UniProtKB-ARBA"/>
</dbReference>
<evidence type="ECO:0000256" key="2">
    <source>
        <dbReference type="ARBA" id="ARBA00003513"/>
    </source>
</evidence>
<evidence type="ECO:0000256" key="5">
    <source>
        <dbReference type="ARBA" id="ARBA00022723"/>
    </source>
</evidence>
<evidence type="ECO:0000256" key="6">
    <source>
        <dbReference type="ARBA" id="ARBA00022801"/>
    </source>
</evidence>
<protein>
    <recommendedName>
        <fullName evidence="4">Glyceraldehyde 3-phosphate phosphatase</fullName>
    </recommendedName>
</protein>
<dbReference type="InterPro" id="IPR036412">
    <property type="entry name" value="HAD-like_sf"/>
</dbReference>
<keyword evidence="5" id="KW-0479">Metal-binding</keyword>
<dbReference type="Gene3D" id="3.40.50.1000">
    <property type="entry name" value="HAD superfamily/HAD-like"/>
    <property type="match status" value="1"/>
</dbReference>
<dbReference type="EMBL" id="DUGC01000057">
    <property type="protein sequence ID" value="HIH09758.1"/>
    <property type="molecule type" value="Genomic_DNA"/>
</dbReference>
<dbReference type="Pfam" id="PF13419">
    <property type="entry name" value="HAD_2"/>
    <property type="match status" value="1"/>
</dbReference>
<dbReference type="GO" id="GO:0016791">
    <property type="term" value="F:phosphatase activity"/>
    <property type="evidence" value="ECO:0007669"/>
    <property type="project" value="TreeGrafter"/>
</dbReference>
<evidence type="ECO:0000313" key="8">
    <source>
        <dbReference type="EMBL" id="HIH09758.1"/>
    </source>
</evidence>
<dbReference type="InterPro" id="IPR006439">
    <property type="entry name" value="HAD-SF_hydro_IA"/>
</dbReference>
<dbReference type="NCBIfam" id="TIGR02253">
    <property type="entry name" value="CTE7"/>
    <property type="match status" value="1"/>
</dbReference>
<gene>
    <name evidence="8" type="ORF">HA254_03745</name>
</gene>